<dbReference type="InterPro" id="IPR006574">
    <property type="entry name" value="PRY"/>
</dbReference>
<dbReference type="OrthoDB" id="8950241at2759"/>
<evidence type="ECO:0000313" key="5">
    <source>
        <dbReference type="Proteomes" id="UP000677803"/>
    </source>
</evidence>
<feature type="domain" description="B30.2/SPRY" evidence="3">
    <location>
        <begin position="888"/>
        <end position="1085"/>
    </location>
</feature>
<keyword evidence="5" id="KW-1185">Reference proteome</keyword>
<dbReference type="InterPro" id="IPR001870">
    <property type="entry name" value="B30.2/SPRY"/>
</dbReference>
<gene>
    <name evidence="4" type="ORF">MMEN_LOCUS8184</name>
</gene>
<comment type="caution">
    <text evidence="4">The sequence shown here is derived from an EMBL/GenBank/DDBJ whole genome shotgun (WGS) entry which is preliminary data.</text>
</comment>
<dbReference type="InterPro" id="IPR003879">
    <property type="entry name" value="Butyrophylin_SPRY"/>
</dbReference>
<organism evidence="4 5">
    <name type="scientific">Menidia menidia</name>
    <name type="common">Atlantic silverside</name>
    <dbReference type="NCBI Taxonomy" id="238744"/>
    <lineage>
        <taxon>Eukaryota</taxon>
        <taxon>Metazoa</taxon>
        <taxon>Chordata</taxon>
        <taxon>Craniata</taxon>
        <taxon>Vertebrata</taxon>
        <taxon>Euteleostomi</taxon>
        <taxon>Actinopterygii</taxon>
        <taxon>Neopterygii</taxon>
        <taxon>Teleostei</taxon>
        <taxon>Neoteleostei</taxon>
        <taxon>Acanthomorphata</taxon>
        <taxon>Ovalentaria</taxon>
        <taxon>Atherinomorphae</taxon>
        <taxon>Atheriniformes</taxon>
        <taxon>Atherinopsidae</taxon>
        <taxon>Menidiinae</taxon>
        <taxon>Menidia</taxon>
    </lineage>
</organism>
<dbReference type="InterPro" id="IPR013320">
    <property type="entry name" value="ConA-like_dom_sf"/>
</dbReference>
<feature type="transmembrane region" description="Helical" evidence="2">
    <location>
        <begin position="7"/>
        <end position="25"/>
    </location>
</feature>
<feature type="coiled-coil region" evidence="1">
    <location>
        <begin position="420"/>
        <end position="472"/>
    </location>
</feature>
<dbReference type="Proteomes" id="UP000677803">
    <property type="component" value="Unassembled WGS sequence"/>
</dbReference>
<evidence type="ECO:0000256" key="2">
    <source>
        <dbReference type="SAM" id="Phobius"/>
    </source>
</evidence>
<feature type="coiled-coil region" evidence="1">
    <location>
        <begin position="614"/>
        <end position="641"/>
    </location>
</feature>
<sequence>MSARRPGGFAFIWVTIFLGCTFHVSDNMSVAKNVRDFVDYRGNPKLESLLSKIPVTLPDGTEYDEVNVTLIKVQLCEDKDKELTSLKTQLDQKTRLNSELDGEAVGLRRDVRQLKMRLSTCSSTASAVAGSYQTQLRTKIHQLLDVFDTETFQILKILALTWEVSALQRKVEVASSSTDATEISVLEKQLAEKVAELAERKRQIEGSHSKSALILQIISLQNQVWDLQQTRTESDVYPDSAELDLQTQIDRKISELRGGRGDGGEGDAISAVLELVSVRTKITVMEKLIRVRIQKSRTTSADAERQFRLKLELLKEKILLLNVRENDKELTKEILKIQGELEHLTTLKVTTKETLEAFLRELRVNLEAEKRRWELLLKQLEAADYSAAQMTIKIINIMEELRQQQYTTSTSPTQDIFAVLERYKTDYAKAQAEITNLQQNLQLARRECSGIEERHKLVRTELEQKIAELNRTDADGALVLSVINLQAELMILRKRISSSDNEEEISKLQRELEQKQQELNSKTREVERVITSPQTVLEIIELQREIWSLQNQNTSGTIDAIKVLQNRVDDLIGQIDDKTQAGMKQMMTIVALQTEVDYLKTLLSNVRTLETSRVTELTNQLNSKEDVLKQYVSELNEKNQESAKLTVVITGLQNQLRKIEKDKESEGKTASATISKLREQLRIKEEENGRCQALIKSLQHSLNQTEAECSVHEQKIQGLQTDLDAKIEELTSKSDTVTSLALKISTLTVHLEELNKQLENSVSKSKIDELQRIIAEKSAELSQKTQELKTRSEKAQRILQIVAIQVEIERQVAVNDTDYSRISDLENQIKGLIDGIQDKDDETSKLTFQILSLKDKIARLTKQKETQLQKQVERIRELESKVEDITDQIEEKTKLLDTSGIMVANLNKVTMDPDTAHPRIALSADRTEVYTTEDILSVPDQPGRFDVVLGILGETGFSRGRTYWEVSVAGKSCYHLGMASESAPRKGSLSFKPSKGFWTIVLNKQGELKALDNRPARLNVEVLPLTLGILLDYDKGQISFYDSGARSYLYTFSGQIFFDKIYPFINYCVEDVKIPSAIVLRNPGSTDWIK</sequence>
<proteinExistence type="predicted"/>
<dbReference type="PROSITE" id="PS50188">
    <property type="entry name" value="B302_SPRY"/>
    <property type="match status" value="1"/>
</dbReference>
<dbReference type="Pfam" id="PF00622">
    <property type="entry name" value="SPRY"/>
    <property type="match status" value="1"/>
</dbReference>
<name>A0A8S4AQ94_9TELE</name>
<dbReference type="Pfam" id="PF13765">
    <property type="entry name" value="PRY"/>
    <property type="match status" value="1"/>
</dbReference>
<feature type="coiled-coil region" evidence="1">
    <location>
        <begin position="352"/>
        <end position="383"/>
    </location>
</feature>
<dbReference type="AlphaFoldDB" id="A0A8S4AQ94"/>
<keyword evidence="2" id="KW-1133">Transmembrane helix</keyword>
<feature type="coiled-coil region" evidence="1">
    <location>
        <begin position="498"/>
        <end position="532"/>
    </location>
</feature>
<dbReference type="Gene3D" id="2.60.120.920">
    <property type="match status" value="1"/>
</dbReference>
<dbReference type="InterPro" id="IPR043136">
    <property type="entry name" value="B30.2/SPRY_sf"/>
</dbReference>
<dbReference type="PRINTS" id="PR01407">
    <property type="entry name" value="BUTYPHLNCDUF"/>
</dbReference>
<dbReference type="PROSITE" id="PS51257">
    <property type="entry name" value="PROKAR_LIPOPROTEIN"/>
    <property type="match status" value="1"/>
</dbReference>
<dbReference type="CDD" id="cd13733">
    <property type="entry name" value="SPRY_PRY_C-I_1"/>
    <property type="match status" value="1"/>
</dbReference>
<keyword evidence="2" id="KW-0472">Membrane</keyword>
<evidence type="ECO:0000313" key="4">
    <source>
        <dbReference type="EMBL" id="CAG5897138.1"/>
    </source>
</evidence>
<reference evidence="4" key="1">
    <citation type="submission" date="2021-05" db="EMBL/GenBank/DDBJ databases">
        <authorList>
            <person name="Tigano A."/>
        </authorList>
    </citation>
    <scope>NUCLEOTIDE SEQUENCE</scope>
</reference>
<accession>A0A8S4AQ94</accession>
<dbReference type="FunFam" id="2.60.120.920:FF:000004">
    <property type="entry name" value="Butyrophilin subfamily 1 member A1"/>
    <property type="match status" value="1"/>
</dbReference>
<keyword evidence="2" id="KW-0812">Transmembrane</keyword>
<dbReference type="PANTHER" id="PTHR24103">
    <property type="entry name" value="E3 UBIQUITIN-PROTEIN LIGASE TRIM"/>
    <property type="match status" value="1"/>
</dbReference>
<evidence type="ECO:0000256" key="1">
    <source>
        <dbReference type="SAM" id="Coils"/>
    </source>
</evidence>
<dbReference type="SMART" id="SM00589">
    <property type="entry name" value="PRY"/>
    <property type="match status" value="1"/>
</dbReference>
<dbReference type="SUPFAM" id="SSF49899">
    <property type="entry name" value="Concanavalin A-like lectins/glucanases"/>
    <property type="match status" value="1"/>
</dbReference>
<dbReference type="InterPro" id="IPR050143">
    <property type="entry name" value="TRIM/RBCC"/>
</dbReference>
<dbReference type="SMART" id="SM00449">
    <property type="entry name" value="SPRY"/>
    <property type="match status" value="1"/>
</dbReference>
<evidence type="ECO:0000259" key="3">
    <source>
        <dbReference type="PROSITE" id="PS50188"/>
    </source>
</evidence>
<dbReference type="EMBL" id="CAJRST010007779">
    <property type="protein sequence ID" value="CAG5897138.1"/>
    <property type="molecule type" value="Genomic_DNA"/>
</dbReference>
<protein>
    <submittedName>
        <fullName evidence="4">(Atlantic silverside) hypothetical protein</fullName>
    </submittedName>
</protein>
<feature type="coiled-coil region" evidence="1">
    <location>
        <begin position="695"/>
        <end position="722"/>
    </location>
</feature>
<keyword evidence="1" id="KW-0175">Coiled coil</keyword>
<feature type="coiled-coil region" evidence="1">
    <location>
        <begin position="822"/>
        <end position="895"/>
    </location>
</feature>
<dbReference type="InterPro" id="IPR003877">
    <property type="entry name" value="SPRY_dom"/>
</dbReference>